<keyword evidence="6" id="KW-0963">Cytoplasm</keyword>
<evidence type="ECO:0000256" key="1">
    <source>
        <dbReference type="ARBA" id="ARBA00004496"/>
    </source>
</evidence>
<keyword evidence="15" id="KW-1185">Reference proteome</keyword>
<evidence type="ECO:0000256" key="4">
    <source>
        <dbReference type="ARBA" id="ARBA00014923"/>
    </source>
</evidence>
<comment type="similarity">
    <text evidence="2">Belongs to the AB hydrolase superfamily. AB hydrolase 2 family.</text>
</comment>
<dbReference type="GO" id="GO:0008474">
    <property type="term" value="F:palmitoyl-(protein) hydrolase activity"/>
    <property type="evidence" value="ECO:0007669"/>
    <property type="project" value="UniProtKB-EC"/>
</dbReference>
<comment type="subcellular location">
    <subcellularLocation>
        <location evidence="1">Cytoplasm</location>
    </subcellularLocation>
</comment>
<keyword evidence="5" id="KW-0719">Serine esterase</keyword>
<dbReference type="Pfam" id="PF02230">
    <property type="entry name" value="Abhydrolase_2"/>
    <property type="match status" value="1"/>
</dbReference>
<dbReference type="EMBL" id="CAUWAG010000006">
    <property type="protein sequence ID" value="CAJ2504563.1"/>
    <property type="molecule type" value="Genomic_DNA"/>
</dbReference>
<evidence type="ECO:0000256" key="9">
    <source>
        <dbReference type="ARBA" id="ARBA00023098"/>
    </source>
</evidence>
<dbReference type="Gene3D" id="3.40.50.1820">
    <property type="entry name" value="alpha/beta hydrolase"/>
    <property type="match status" value="1"/>
</dbReference>
<name>A0AAI8VGN8_9PEZI</name>
<comment type="function">
    <text evidence="10">Hydrolyzes fatty acids from S-acylated cysteine residues in proteins with a strong preference for palmitoylated G-alpha proteins over other acyl substrates. Mediates the deacylation of G-alpha proteins such as GPA1 in vivo, but has weak or no activity toward palmitoylated Ras proteins. Has weak lysophospholipase activity in vitro; however such activity may not exist in vivo.</text>
</comment>
<keyword evidence="9" id="KW-0443">Lipid metabolism</keyword>
<evidence type="ECO:0000256" key="6">
    <source>
        <dbReference type="ARBA" id="ARBA00022490"/>
    </source>
</evidence>
<reference evidence="14" key="1">
    <citation type="submission" date="2023-10" db="EMBL/GenBank/DDBJ databases">
        <authorList>
            <person name="Hackl T."/>
        </authorList>
    </citation>
    <scope>NUCLEOTIDE SEQUENCE</scope>
</reference>
<dbReference type="GO" id="GO:0005737">
    <property type="term" value="C:cytoplasm"/>
    <property type="evidence" value="ECO:0007669"/>
    <property type="project" value="UniProtKB-SubCell"/>
</dbReference>
<evidence type="ECO:0000256" key="7">
    <source>
        <dbReference type="ARBA" id="ARBA00022801"/>
    </source>
</evidence>
<evidence type="ECO:0000313" key="14">
    <source>
        <dbReference type="EMBL" id="CAJ2504563.1"/>
    </source>
</evidence>
<evidence type="ECO:0000256" key="3">
    <source>
        <dbReference type="ARBA" id="ARBA00012423"/>
    </source>
</evidence>
<keyword evidence="8" id="KW-0276">Fatty acid metabolism</keyword>
<accession>A0AAI8VGN8</accession>
<dbReference type="EC" id="3.1.2.22" evidence="3"/>
<organism evidence="14 15">
    <name type="scientific">Anthostomella pinea</name>
    <dbReference type="NCBI Taxonomy" id="933095"/>
    <lineage>
        <taxon>Eukaryota</taxon>
        <taxon>Fungi</taxon>
        <taxon>Dikarya</taxon>
        <taxon>Ascomycota</taxon>
        <taxon>Pezizomycotina</taxon>
        <taxon>Sordariomycetes</taxon>
        <taxon>Xylariomycetidae</taxon>
        <taxon>Xylariales</taxon>
        <taxon>Xylariaceae</taxon>
        <taxon>Anthostomella</taxon>
    </lineage>
</organism>
<dbReference type="InterPro" id="IPR050565">
    <property type="entry name" value="LYPA1-2/EST-like"/>
</dbReference>
<dbReference type="SUPFAM" id="SSF53474">
    <property type="entry name" value="alpha/beta-Hydrolases"/>
    <property type="match status" value="1"/>
</dbReference>
<evidence type="ECO:0000256" key="10">
    <source>
        <dbReference type="ARBA" id="ARBA00029392"/>
    </source>
</evidence>
<dbReference type="GO" id="GO:0006631">
    <property type="term" value="P:fatty acid metabolic process"/>
    <property type="evidence" value="ECO:0007669"/>
    <property type="project" value="UniProtKB-KW"/>
</dbReference>
<evidence type="ECO:0000313" key="15">
    <source>
        <dbReference type="Proteomes" id="UP001295740"/>
    </source>
</evidence>
<evidence type="ECO:0000256" key="2">
    <source>
        <dbReference type="ARBA" id="ARBA00006499"/>
    </source>
</evidence>
<protein>
    <recommendedName>
        <fullName evidence="4">Acyl-protein thioesterase 1</fullName>
        <ecNumber evidence="3">3.1.2.22</ecNumber>
    </recommendedName>
    <alternativeName>
        <fullName evidence="11">Palmitoyl-protein hydrolase</fullName>
    </alternativeName>
</protein>
<dbReference type="FunFam" id="3.40.50.1820:FF:000010">
    <property type="entry name" value="Acyl-protein thioesterase 2"/>
    <property type="match status" value="1"/>
</dbReference>
<comment type="catalytic activity">
    <reaction evidence="12">
        <text>S-hexadecanoyl-L-cysteinyl-[protein] + H2O = L-cysteinyl-[protein] + hexadecanoate + H(+)</text>
        <dbReference type="Rhea" id="RHEA:19233"/>
        <dbReference type="Rhea" id="RHEA-COMP:10131"/>
        <dbReference type="Rhea" id="RHEA-COMP:11032"/>
        <dbReference type="ChEBI" id="CHEBI:7896"/>
        <dbReference type="ChEBI" id="CHEBI:15377"/>
        <dbReference type="ChEBI" id="CHEBI:15378"/>
        <dbReference type="ChEBI" id="CHEBI:29950"/>
        <dbReference type="ChEBI" id="CHEBI:74151"/>
        <dbReference type="EC" id="3.1.2.22"/>
    </reaction>
</comment>
<proteinExistence type="inferred from homology"/>
<evidence type="ECO:0000256" key="8">
    <source>
        <dbReference type="ARBA" id="ARBA00022832"/>
    </source>
</evidence>
<evidence type="ECO:0000259" key="13">
    <source>
        <dbReference type="Pfam" id="PF02230"/>
    </source>
</evidence>
<dbReference type="Proteomes" id="UP001295740">
    <property type="component" value="Unassembled WGS sequence"/>
</dbReference>
<dbReference type="InterPro" id="IPR029058">
    <property type="entry name" value="AB_hydrolase_fold"/>
</dbReference>
<dbReference type="AlphaFoldDB" id="A0AAI8VGN8"/>
<keyword evidence="7" id="KW-0378">Hydrolase</keyword>
<dbReference type="GO" id="GO:0052689">
    <property type="term" value="F:carboxylic ester hydrolase activity"/>
    <property type="evidence" value="ECO:0007669"/>
    <property type="project" value="UniProtKB-KW"/>
</dbReference>
<evidence type="ECO:0000256" key="12">
    <source>
        <dbReference type="ARBA" id="ARBA00047337"/>
    </source>
</evidence>
<dbReference type="InterPro" id="IPR003140">
    <property type="entry name" value="PLipase/COase/thioEstase"/>
</dbReference>
<dbReference type="PANTHER" id="PTHR10655:SF17">
    <property type="entry name" value="LYSOPHOSPHOLIPASE-LIKE PROTEIN 1"/>
    <property type="match status" value="1"/>
</dbReference>
<evidence type="ECO:0000256" key="11">
    <source>
        <dbReference type="ARBA" id="ARBA00031195"/>
    </source>
</evidence>
<evidence type="ECO:0000256" key="5">
    <source>
        <dbReference type="ARBA" id="ARBA00022487"/>
    </source>
</evidence>
<dbReference type="PANTHER" id="PTHR10655">
    <property type="entry name" value="LYSOPHOSPHOLIPASE-RELATED"/>
    <property type="match status" value="1"/>
</dbReference>
<sequence>MRSQPLLFPAAAKHTATVIFVHGLGDTGHGWASAVENWRRRQRLDEVKFILPHAPRLPITAAGGMAMPGWFDIAALNGRIEDIRAHQDENGILQTRDYFNGLIQAEIDSGIPANRIVLGGFSQGGAMSLFTGLTAKVKLAGIIGLSSWLPLDAKFPNFLKEDDQNHDTPILMCHGAVDPVVPTAFGKESYEMLKSQGFKVTMKMYPGMAHSACLEELDEVESFLGAQLPKQDEKKSEL</sequence>
<comment type="caution">
    <text evidence="14">The sequence shown here is derived from an EMBL/GenBank/DDBJ whole genome shotgun (WGS) entry which is preliminary data.</text>
</comment>
<feature type="domain" description="Phospholipase/carboxylesterase/thioesterase" evidence="13">
    <location>
        <begin position="10"/>
        <end position="225"/>
    </location>
</feature>
<gene>
    <name evidence="14" type="ORF">KHLLAP_LOCUS5031</name>
</gene>